<feature type="compositionally biased region" description="Basic and acidic residues" evidence="6">
    <location>
        <begin position="144"/>
        <end position="162"/>
    </location>
</feature>
<evidence type="ECO:0000256" key="3">
    <source>
        <dbReference type="ARBA" id="ARBA00023125"/>
    </source>
</evidence>
<dbReference type="Gene3D" id="3.30.730.10">
    <property type="entry name" value="AP2/ERF domain"/>
    <property type="match status" value="1"/>
</dbReference>
<protein>
    <recommendedName>
        <fullName evidence="7">AP2/ERF domain-containing protein</fullName>
    </recommendedName>
</protein>
<evidence type="ECO:0000256" key="1">
    <source>
        <dbReference type="ARBA" id="ARBA00004123"/>
    </source>
</evidence>
<gene>
    <name evidence="8" type="ORF">TRITD_2Bv1G235350</name>
</gene>
<dbReference type="GO" id="GO:0003700">
    <property type="term" value="F:DNA-binding transcription factor activity"/>
    <property type="evidence" value="ECO:0007669"/>
    <property type="project" value="InterPro"/>
</dbReference>
<feature type="region of interest" description="Disordered" evidence="6">
    <location>
        <begin position="51"/>
        <end position="163"/>
    </location>
</feature>
<dbReference type="GO" id="GO:0005634">
    <property type="term" value="C:nucleus"/>
    <property type="evidence" value="ECO:0007669"/>
    <property type="project" value="UniProtKB-SubCell"/>
</dbReference>
<keyword evidence="2" id="KW-0805">Transcription regulation</keyword>
<dbReference type="EMBL" id="LT934114">
    <property type="protein sequence ID" value="VAH52951.1"/>
    <property type="molecule type" value="Genomic_DNA"/>
</dbReference>
<name>A0A9R1Q040_TRITD</name>
<feature type="compositionally biased region" description="Basic residues" evidence="6">
    <location>
        <begin position="122"/>
        <end position="137"/>
    </location>
</feature>
<dbReference type="Gramene" id="TRITD2Bv1G235350.2">
    <property type="protein sequence ID" value="TRITD2Bv1G235350.2"/>
    <property type="gene ID" value="TRITD2Bv1G235350"/>
</dbReference>
<evidence type="ECO:0000256" key="4">
    <source>
        <dbReference type="ARBA" id="ARBA00023163"/>
    </source>
</evidence>
<evidence type="ECO:0000259" key="7">
    <source>
        <dbReference type="PROSITE" id="PS51032"/>
    </source>
</evidence>
<reference evidence="8 9" key="1">
    <citation type="submission" date="2017-09" db="EMBL/GenBank/DDBJ databases">
        <authorList>
            <consortium name="International Durum Wheat Genome Sequencing Consortium (IDWGSC)"/>
            <person name="Milanesi L."/>
        </authorList>
    </citation>
    <scope>NUCLEOTIDE SEQUENCE [LARGE SCALE GENOMIC DNA]</scope>
    <source>
        <strain evidence="9">cv. Svevo</strain>
    </source>
</reference>
<dbReference type="PROSITE" id="PS51032">
    <property type="entry name" value="AP2_ERF"/>
    <property type="match status" value="1"/>
</dbReference>
<dbReference type="InterPro" id="IPR036955">
    <property type="entry name" value="AP2/ERF_dom_sf"/>
</dbReference>
<sequence length="187" mass="21249">MPKLQRYRGVRQRHWGSWVSEIRHPLICSDVCLRFGLRWWVQEDEDLAGHVRDGGGRGAGVRRGGEAHERARGAHQLPLHKRCRRRRRMPLSDPARQAGEMLHVDAGAGAKRRGGQGGEDRRRRRSPKQGRGRRQARGRGGGVHRGDDQGAHPLRLRGDRRPLRLLQLRRLALARRPPSSQTGRSPS</sequence>
<keyword evidence="4" id="KW-0804">Transcription</keyword>
<dbReference type="InterPro" id="IPR001471">
    <property type="entry name" value="AP2/ERF_dom"/>
</dbReference>
<comment type="subcellular location">
    <subcellularLocation>
        <location evidence="1">Nucleus</location>
    </subcellularLocation>
</comment>
<organism evidence="8 9">
    <name type="scientific">Triticum turgidum subsp. durum</name>
    <name type="common">Durum wheat</name>
    <name type="synonym">Triticum durum</name>
    <dbReference type="NCBI Taxonomy" id="4567"/>
    <lineage>
        <taxon>Eukaryota</taxon>
        <taxon>Viridiplantae</taxon>
        <taxon>Streptophyta</taxon>
        <taxon>Embryophyta</taxon>
        <taxon>Tracheophyta</taxon>
        <taxon>Spermatophyta</taxon>
        <taxon>Magnoliopsida</taxon>
        <taxon>Liliopsida</taxon>
        <taxon>Poales</taxon>
        <taxon>Poaceae</taxon>
        <taxon>BOP clade</taxon>
        <taxon>Pooideae</taxon>
        <taxon>Triticodae</taxon>
        <taxon>Triticeae</taxon>
        <taxon>Triticinae</taxon>
        <taxon>Triticum</taxon>
    </lineage>
</organism>
<evidence type="ECO:0000256" key="5">
    <source>
        <dbReference type="ARBA" id="ARBA00023242"/>
    </source>
</evidence>
<evidence type="ECO:0000313" key="9">
    <source>
        <dbReference type="Proteomes" id="UP000324705"/>
    </source>
</evidence>
<feature type="domain" description="AP2/ERF" evidence="7">
    <location>
        <begin position="6"/>
        <end position="41"/>
    </location>
</feature>
<keyword evidence="9" id="KW-1185">Reference proteome</keyword>
<feature type="compositionally biased region" description="Basic residues" evidence="6">
    <location>
        <begin position="78"/>
        <end position="89"/>
    </location>
</feature>
<keyword evidence="5" id="KW-0539">Nucleus</keyword>
<dbReference type="GO" id="GO:0003677">
    <property type="term" value="F:DNA binding"/>
    <property type="evidence" value="ECO:0007669"/>
    <property type="project" value="UniProtKB-KW"/>
</dbReference>
<dbReference type="AlphaFoldDB" id="A0A9R1Q040"/>
<proteinExistence type="predicted"/>
<evidence type="ECO:0000313" key="8">
    <source>
        <dbReference type="EMBL" id="VAH52951.1"/>
    </source>
</evidence>
<accession>A0A9R1Q040</accession>
<evidence type="ECO:0000256" key="2">
    <source>
        <dbReference type="ARBA" id="ARBA00023015"/>
    </source>
</evidence>
<dbReference type="Proteomes" id="UP000324705">
    <property type="component" value="Chromosome 2B"/>
</dbReference>
<keyword evidence="3" id="KW-0238">DNA-binding</keyword>
<feature type="compositionally biased region" description="Basic and acidic residues" evidence="6">
    <location>
        <begin position="63"/>
        <end position="72"/>
    </location>
</feature>
<evidence type="ECO:0000256" key="6">
    <source>
        <dbReference type="SAM" id="MobiDB-lite"/>
    </source>
</evidence>